<dbReference type="EnsemblMetazoa" id="ISCW003903-RA">
    <property type="protein sequence ID" value="ISCW003903-PA"/>
    <property type="gene ID" value="ISCW003903"/>
</dbReference>
<dbReference type="Proteomes" id="UP000001555">
    <property type="component" value="Unassembled WGS sequence"/>
</dbReference>
<keyword evidence="4" id="KW-1185">Reference proteome</keyword>
<gene>
    <name evidence="2" type="ORF">IscW_ISCW003903</name>
</gene>
<dbReference type="EMBL" id="ABJB010253899">
    <property type="status" value="NOT_ANNOTATED_CDS"/>
    <property type="molecule type" value="Genomic_DNA"/>
</dbReference>
<dbReference type="AlphaFoldDB" id="B7PFC7"/>
<feature type="compositionally biased region" description="Gly residues" evidence="1">
    <location>
        <begin position="14"/>
        <end position="24"/>
    </location>
</feature>
<evidence type="ECO:0000313" key="4">
    <source>
        <dbReference type="Proteomes" id="UP000001555"/>
    </source>
</evidence>
<evidence type="ECO:0000313" key="3">
    <source>
        <dbReference type="EnsemblMetazoa" id="ISCW003903-PA"/>
    </source>
</evidence>
<accession>B7PFC7</accession>
<dbReference type="InParanoid" id="B7PFC7"/>
<organism>
    <name type="scientific">Ixodes scapularis</name>
    <name type="common">Black-legged tick</name>
    <name type="synonym">Deer tick</name>
    <dbReference type="NCBI Taxonomy" id="6945"/>
    <lineage>
        <taxon>Eukaryota</taxon>
        <taxon>Metazoa</taxon>
        <taxon>Ecdysozoa</taxon>
        <taxon>Arthropoda</taxon>
        <taxon>Chelicerata</taxon>
        <taxon>Arachnida</taxon>
        <taxon>Acari</taxon>
        <taxon>Parasitiformes</taxon>
        <taxon>Ixodida</taxon>
        <taxon>Ixodoidea</taxon>
        <taxon>Ixodidae</taxon>
        <taxon>Ixodinae</taxon>
        <taxon>Ixodes</taxon>
    </lineage>
</organism>
<evidence type="ECO:0000256" key="1">
    <source>
        <dbReference type="SAM" id="MobiDB-lite"/>
    </source>
</evidence>
<protein>
    <submittedName>
        <fullName evidence="2 3">Uncharacterized protein</fullName>
    </submittedName>
</protein>
<dbReference type="PaxDb" id="6945-B7PFC7"/>
<dbReference type="HOGENOM" id="CLU_2443271_0_0_1"/>
<evidence type="ECO:0000313" key="2">
    <source>
        <dbReference type="EMBL" id="EEC05299.1"/>
    </source>
</evidence>
<reference evidence="3" key="2">
    <citation type="submission" date="2020-05" db="UniProtKB">
        <authorList>
            <consortium name="EnsemblMetazoa"/>
        </authorList>
    </citation>
    <scope>IDENTIFICATION</scope>
    <source>
        <strain evidence="3">wikel</strain>
    </source>
</reference>
<dbReference type="EMBL" id="DS701275">
    <property type="protein sequence ID" value="EEC05299.1"/>
    <property type="molecule type" value="Genomic_DNA"/>
</dbReference>
<sequence length="90" mass="8899">MGAARIDGLAFEEGGAGGPSGGGAPTAVALASQGTGWAPDAVGWDGLVPCHKIDPPRHNVDVAARDRAAARLRLMAKTVGPAAAQTGDLE</sequence>
<proteinExistence type="predicted"/>
<name>B7PFC7_IXOSC</name>
<dbReference type="VEuPathDB" id="VectorBase:ISCW003903"/>
<reference evidence="2 4" key="1">
    <citation type="submission" date="2008-03" db="EMBL/GenBank/DDBJ databases">
        <title>Annotation of Ixodes scapularis.</title>
        <authorList>
            <consortium name="Ixodes scapularis Genome Project Consortium"/>
            <person name="Caler E."/>
            <person name="Hannick L.I."/>
            <person name="Bidwell S."/>
            <person name="Joardar V."/>
            <person name="Thiagarajan M."/>
            <person name="Amedeo P."/>
            <person name="Galinsky K.J."/>
            <person name="Schobel S."/>
            <person name="Inman J."/>
            <person name="Hostetler J."/>
            <person name="Miller J."/>
            <person name="Hammond M."/>
            <person name="Megy K."/>
            <person name="Lawson D."/>
            <person name="Kodira C."/>
            <person name="Sutton G."/>
            <person name="Meyer J."/>
            <person name="Hill C.A."/>
            <person name="Birren B."/>
            <person name="Nene V."/>
            <person name="Collins F."/>
            <person name="Alarcon-Chaidez F."/>
            <person name="Wikel S."/>
            <person name="Strausberg R."/>
        </authorList>
    </citation>
    <scope>NUCLEOTIDE SEQUENCE [LARGE SCALE GENOMIC DNA]</scope>
    <source>
        <strain evidence="4">Wikel</strain>
        <strain evidence="2">Wikel colony</strain>
    </source>
</reference>
<feature type="region of interest" description="Disordered" evidence="1">
    <location>
        <begin position="1"/>
        <end position="27"/>
    </location>
</feature>